<keyword evidence="10" id="KW-0675">Receptor</keyword>
<feature type="transmembrane region" description="Helical" evidence="11">
    <location>
        <begin position="172"/>
        <end position="192"/>
    </location>
</feature>
<dbReference type="GO" id="GO:0005886">
    <property type="term" value="C:plasma membrane"/>
    <property type="evidence" value="ECO:0007669"/>
    <property type="project" value="UniProtKB-SubCell"/>
</dbReference>
<dbReference type="GO" id="GO:0008277">
    <property type="term" value="P:regulation of G protein-coupled receptor signaling pathway"/>
    <property type="evidence" value="ECO:0007669"/>
    <property type="project" value="InterPro"/>
</dbReference>
<dbReference type="Gene3D" id="1.10.150.510">
    <property type="entry name" value="Receptor activity modifying family"/>
    <property type="match status" value="1"/>
</dbReference>
<evidence type="ECO:0000256" key="8">
    <source>
        <dbReference type="ARBA" id="ARBA00023136"/>
    </source>
</evidence>
<dbReference type="GO" id="GO:0009986">
    <property type="term" value="C:cell surface"/>
    <property type="evidence" value="ECO:0007669"/>
    <property type="project" value="TreeGrafter"/>
</dbReference>
<dbReference type="Pfam" id="PF04901">
    <property type="entry name" value="RAMP"/>
    <property type="match status" value="1"/>
</dbReference>
<gene>
    <name evidence="12" type="ORF">Q5P01_023061</name>
</gene>
<evidence type="ECO:0000256" key="6">
    <source>
        <dbReference type="ARBA" id="ARBA00022729"/>
    </source>
</evidence>
<evidence type="ECO:0000256" key="1">
    <source>
        <dbReference type="ARBA" id="ARBA00004251"/>
    </source>
</evidence>
<dbReference type="InterPro" id="IPR038126">
    <property type="entry name" value="RAMP_sf"/>
</dbReference>
<evidence type="ECO:0000313" key="12">
    <source>
        <dbReference type="EMBL" id="KAK2820102.1"/>
    </source>
</evidence>
<dbReference type="GO" id="GO:0031623">
    <property type="term" value="P:receptor internalization"/>
    <property type="evidence" value="ECO:0007669"/>
    <property type="project" value="TreeGrafter"/>
</dbReference>
<keyword evidence="6" id="KW-0732">Signal</keyword>
<comment type="similarity">
    <text evidence="2">Belongs to the RAMP family.</text>
</comment>
<dbReference type="InterPro" id="IPR006985">
    <property type="entry name" value="RAMP"/>
</dbReference>
<accession>A0AA88J1J0</accession>
<proteinExistence type="inferred from homology"/>
<dbReference type="GO" id="GO:0072659">
    <property type="term" value="P:protein localization to plasma membrane"/>
    <property type="evidence" value="ECO:0007669"/>
    <property type="project" value="TreeGrafter"/>
</dbReference>
<dbReference type="GO" id="GO:0001525">
    <property type="term" value="P:angiogenesis"/>
    <property type="evidence" value="ECO:0007669"/>
    <property type="project" value="TreeGrafter"/>
</dbReference>
<keyword evidence="3" id="KW-0813">Transport</keyword>
<evidence type="ECO:0000256" key="4">
    <source>
        <dbReference type="ARBA" id="ARBA00022475"/>
    </source>
</evidence>
<dbReference type="GO" id="GO:0043235">
    <property type="term" value="C:receptor complex"/>
    <property type="evidence" value="ECO:0007669"/>
    <property type="project" value="TreeGrafter"/>
</dbReference>
<dbReference type="GO" id="GO:0006886">
    <property type="term" value="P:intracellular protein transport"/>
    <property type="evidence" value="ECO:0007669"/>
    <property type="project" value="InterPro"/>
</dbReference>
<evidence type="ECO:0000256" key="7">
    <source>
        <dbReference type="ARBA" id="ARBA00022989"/>
    </source>
</evidence>
<keyword evidence="13" id="KW-1185">Reference proteome</keyword>
<keyword evidence="4" id="KW-1003">Cell membrane</keyword>
<name>A0AA88J1J0_CHASR</name>
<dbReference type="EMBL" id="JAUPFM010000019">
    <property type="protein sequence ID" value="KAK2820102.1"/>
    <property type="molecule type" value="Genomic_DNA"/>
</dbReference>
<dbReference type="GO" id="GO:0007186">
    <property type="term" value="P:G protein-coupled receptor signaling pathway"/>
    <property type="evidence" value="ECO:0007669"/>
    <property type="project" value="TreeGrafter"/>
</dbReference>
<evidence type="ECO:0000256" key="5">
    <source>
        <dbReference type="ARBA" id="ARBA00022692"/>
    </source>
</evidence>
<keyword evidence="8 11" id="KW-0472">Membrane</keyword>
<evidence type="ECO:0000256" key="9">
    <source>
        <dbReference type="ARBA" id="ARBA00023157"/>
    </source>
</evidence>
<comment type="subcellular location">
    <subcellularLocation>
        <location evidence="1">Cell membrane</location>
        <topology evidence="1">Single-pass type I membrane protein</topology>
    </subcellularLocation>
</comment>
<evidence type="ECO:0000256" key="10">
    <source>
        <dbReference type="ARBA" id="ARBA00023170"/>
    </source>
</evidence>
<keyword evidence="5 11" id="KW-0812">Transmembrane</keyword>
<dbReference type="GO" id="GO:0015026">
    <property type="term" value="F:coreceptor activity"/>
    <property type="evidence" value="ECO:0007669"/>
    <property type="project" value="InterPro"/>
</dbReference>
<evidence type="ECO:0000313" key="13">
    <source>
        <dbReference type="Proteomes" id="UP001187415"/>
    </source>
</evidence>
<evidence type="ECO:0000256" key="11">
    <source>
        <dbReference type="SAM" id="Phobius"/>
    </source>
</evidence>
<keyword evidence="9" id="KW-1015">Disulfide bond</keyword>
<dbReference type="GO" id="GO:0032870">
    <property type="term" value="P:cellular response to hormone stimulus"/>
    <property type="evidence" value="ECO:0007669"/>
    <property type="project" value="TreeGrafter"/>
</dbReference>
<dbReference type="Proteomes" id="UP001187415">
    <property type="component" value="Unassembled WGS sequence"/>
</dbReference>
<dbReference type="AlphaFoldDB" id="A0AA88J1J0"/>
<dbReference type="GO" id="GO:0006816">
    <property type="term" value="P:calcium ion transport"/>
    <property type="evidence" value="ECO:0007669"/>
    <property type="project" value="TreeGrafter"/>
</dbReference>
<evidence type="ECO:0000256" key="3">
    <source>
        <dbReference type="ARBA" id="ARBA00022448"/>
    </source>
</evidence>
<organism evidence="12 13">
    <name type="scientific">Channa striata</name>
    <name type="common">Snakehead murrel</name>
    <name type="synonym">Ophicephalus striatus</name>
    <dbReference type="NCBI Taxonomy" id="64152"/>
    <lineage>
        <taxon>Eukaryota</taxon>
        <taxon>Metazoa</taxon>
        <taxon>Chordata</taxon>
        <taxon>Craniata</taxon>
        <taxon>Vertebrata</taxon>
        <taxon>Euteleostomi</taxon>
        <taxon>Actinopterygii</taxon>
        <taxon>Neopterygii</taxon>
        <taxon>Teleostei</taxon>
        <taxon>Neoteleostei</taxon>
        <taxon>Acanthomorphata</taxon>
        <taxon>Anabantaria</taxon>
        <taxon>Anabantiformes</taxon>
        <taxon>Channoidei</taxon>
        <taxon>Channidae</taxon>
        <taxon>Channa</taxon>
    </lineage>
</organism>
<keyword evidence="7 11" id="KW-1133">Transmembrane helix</keyword>
<dbReference type="PANTHER" id="PTHR14076">
    <property type="entry name" value="RECEPTOR ACTIVITY MODIFYING PROTEIN RAMP"/>
    <property type="match status" value="1"/>
</dbReference>
<dbReference type="PANTHER" id="PTHR14076:SF9">
    <property type="entry name" value="RECEPTOR ACTIVITY-MODIFYING PROTEIN 2"/>
    <property type="match status" value="1"/>
</dbReference>
<evidence type="ECO:0000256" key="2">
    <source>
        <dbReference type="ARBA" id="ARBA00007087"/>
    </source>
</evidence>
<protein>
    <submittedName>
        <fullName evidence="12">Uncharacterized protein</fullName>
    </submittedName>
</protein>
<sequence>MILYLLFPGLFAYGIMESQTANVTEDQLSRAERNHTFDESRVYNITKSQTDDELRTNQMSVIPEDDENFWGLLNELTIDCNHHKLENLCHLFCVKTFQSKMQEISKEKWCVMENIIRPYDDMTTCLENLSFLCGCYYPNPGIENVFLSVHSTYFHNCTREEPLLEDAPQATVIVLTLIPVSITPAMVYLVLWKNKDQD</sequence>
<comment type="caution">
    <text evidence="12">The sequence shown here is derived from an EMBL/GenBank/DDBJ whole genome shotgun (WGS) entry which is preliminary data.</text>
</comment>
<reference evidence="12" key="1">
    <citation type="submission" date="2023-07" db="EMBL/GenBank/DDBJ databases">
        <title>Chromosome-level Genome Assembly of Striped Snakehead (Channa striata).</title>
        <authorList>
            <person name="Liu H."/>
        </authorList>
    </citation>
    <scope>NUCLEOTIDE SEQUENCE</scope>
    <source>
        <strain evidence="12">Gz</strain>
        <tissue evidence="12">Muscle</tissue>
    </source>
</reference>